<name>A0ABD3E5Z9_9LAMI</name>
<dbReference type="Proteomes" id="UP001632038">
    <property type="component" value="Unassembled WGS sequence"/>
</dbReference>
<dbReference type="PRINTS" id="PR00420">
    <property type="entry name" value="RNGMNOXGNASE"/>
</dbReference>
<dbReference type="Gene3D" id="3.40.30.120">
    <property type="match status" value="1"/>
</dbReference>
<feature type="domain" description="FAD-binding" evidence="4">
    <location>
        <begin position="50"/>
        <end position="423"/>
    </location>
</feature>
<dbReference type="PANTHER" id="PTHR43004:SF6">
    <property type="entry name" value="FAD_NAD(P)-BINDING OXIDOREDUCTASE FAMILY PROTEIN"/>
    <property type="match status" value="1"/>
</dbReference>
<organism evidence="5 6">
    <name type="scientific">Castilleja foliolosa</name>
    <dbReference type="NCBI Taxonomy" id="1961234"/>
    <lineage>
        <taxon>Eukaryota</taxon>
        <taxon>Viridiplantae</taxon>
        <taxon>Streptophyta</taxon>
        <taxon>Embryophyta</taxon>
        <taxon>Tracheophyta</taxon>
        <taxon>Spermatophyta</taxon>
        <taxon>Magnoliopsida</taxon>
        <taxon>eudicotyledons</taxon>
        <taxon>Gunneridae</taxon>
        <taxon>Pentapetalae</taxon>
        <taxon>asterids</taxon>
        <taxon>lamiids</taxon>
        <taxon>Lamiales</taxon>
        <taxon>Orobanchaceae</taxon>
        <taxon>Pedicularideae</taxon>
        <taxon>Castillejinae</taxon>
        <taxon>Castilleja</taxon>
    </lineage>
</organism>
<dbReference type="InterPro" id="IPR002938">
    <property type="entry name" value="FAD-bd"/>
</dbReference>
<keyword evidence="2" id="KW-0274">FAD</keyword>
<dbReference type="GO" id="GO:0016709">
    <property type="term" value="F:oxidoreductase activity, acting on paired donors, with incorporation or reduction of molecular oxygen, NAD(P)H as one donor, and incorporation of one atom of oxygen"/>
    <property type="evidence" value="ECO:0007669"/>
    <property type="project" value="UniProtKB-ARBA"/>
</dbReference>
<dbReference type="PANTHER" id="PTHR43004">
    <property type="entry name" value="TRK SYSTEM POTASSIUM UPTAKE PROTEIN"/>
    <property type="match status" value="1"/>
</dbReference>
<comment type="caution">
    <text evidence="5">The sequence shown here is derived from an EMBL/GenBank/DDBJ whole genome shotgun (WGS) entry which is preliminary data.</text>
</comment>
<dbReference type="AlphaFoldDB" id="A0ABD3E5Z9"/>
<accession>A0ABD3E5Z9</accession>
<evidence type="ECO:0000313" key="5">
    <source>
        <dbReference type="EMBL" id="KAL3649866.1"/>
    </source>
</evidence>
<dbReference type="SUPFAM" id="SSF51905">
    <property type="entry name" value="FAD/NAD(P)-binding domain"/>
    <property type="match status" value="1"/>
</dbReference>
<evidence type="ECO:0000256" key="3">
    <source>
        <dbReference type="SAM" id="MobiDB-lite"/>
    </source>
</evidence>
<keyword evidence="6" id="KW-1185">Reference proteome</keyword>
<evidence type="ECO:0000313" key="6">
    <source>
        <dbReference type="Proteomes" id="UP001632038"/>
    </source>
</evidence>
<feature type="region of interest" description="Disordered" evidence="3">
    <location>
        <begin position="535"/>
        <end position="567"/>
    </location>
</feature>
<dbReference type="InterPro" id="IPR036188">
    <property type="entry name" value="FAD/NAD-bd_sf"/>
</dbReference>
<gene>
    <name evidence="5" type="ORF">CASFOL_006269</name>
</gene>
<protein>
    <recommendedName>
        <fullName evidence="4">FAD-binding domain-containing protein</fullName>
    </recommendedName>
</protein>
<dbReference type="EMBL" id="JAVIJP010000007">
    <property type="protein sequence ID" value="KAL3649866.1"/>
    <property type="molecule type" value="Genomic_DNA"/>
</dbReference>
<dbReference type="Gene3D" id="3.30.9.10">
    <property type="entry name" value="D-Amino Acid Oxidase, subunit A, domain 2"/>
    <property type="match status" value="1"/>
</dbReference>
<sequence>MGFLRHTRRFRGLYHTRTINGTVLRDSHCQWRGLSSHCDGINGGEGSPLPVLIVGAGPVGLVLSILLTKLGVKCTVLEKSGAFSRHPQAHFINNRSMEIFLKLNGLADEILRYQPPVDLWRKFIYCTSLTGSVLGSVDHMKPQDFERTVSPVSVAHFSQYKLTSLLIKQLEDIDFHIRSNGLTNSDNNKLAERAILMGHECSAINLTENGVSVSAYVKTEGKKHVTKDFHCKFVVATDGAGSTVRKLMGIGMSGEHDLQKLISVHFISQDLGRYLINERPGMLFFVFNTEAIGVIVAHDLKQGEFVLQVPFYPPQQKFEDFSSRMCKKLISELVGRELSDINVVDVKPWVMHAEVADAFLGGNNRIILAGDAAHRFPPAGGFGMNTGIQDAHNLAWKLASVIKGIAPPSIISTYETERRQIANFNTALSVENFKAAMAVPAALGLNPGLANSVHRTINNTLGSILPSDLQRVILDGIFSIGRMQVSDSLLNENNPLGSSRLSKLKQIFDEGKSLQLQFPAEDIGFSQYTKGALVPDDDSLSSAQESPTGRRRNYVPSSDPGSRLPHMKIQPLSSLSTEDAFSTLDLVSGDNIEFLLIIAPIKESYRLAQSAFKVAAEFKVPLKVCVMWQEKLTITNGIDSRTELLPWKNFIDVIEAKGSCHNSPSWWDICQMTDGGAILVRPDEHIAWRAKSEIKNDPLLVFKNIFRSVLGLESTCT</sequence>
<dbReference type="InterPro" id="IPR050641">
    <property type="entry name" value="RIFMO-like"/>
</dbReference>
<evidence type="ECO:0000256" key="1">
    <source>
        <dbReference type="ARBA" id="ARBA00022630"/>
    </source>
</evidence>
<dbReference type="Pfam" id="PF01494">
    <property type="entry name" value="FAD_binding_3"/>
    <property type="match status" value="1"/>
</dbReference>
<evidence type="ECO:0000256" key="2">
    <source>
        <dbReference type="ARBA" id="ARBA00022827"/>
    </source>
</evidence>
<dbReference type="Gene3D" id="3.50.50.60">
    <property type="entry name" value="FAD/NAD(P)-binding domain"/>
    <property type="match status" value="1"/>
</dbReference>
<proteinExistence type="predicted"/>
<reference evidence="6" key="1">
    <citation type="journal article" date="2024" name="IScience">
        <title>Strigolactones Initiate the Formation of Haustorium-like Structures in Castilleja.</title>
        <authorList>
            <person name="Buerger M."/>
            <person name="Peterson D."/>
            <person name="Chory J."/>
        </authorList>
    </citation>
    <scope>NUCLEOTIDE SEQUENCE [LARGE SCALE GENOMIC DNA]</scope>
</reference>
<keyword evidence="1" id="KW-0285">Flavoprotein</keyword>
<evidence type="ECO:0000259" key="4">
    <source>
        <dbReference type="Pfam" id="PF01494"/>
    </source>
</evidence>